<evidence type="ECO:0000313" key="3">
    <source>
        <dbReference type="Proteomes" id="UP000249061"/>
    </source>
</evidence>
<proteinExistence type="predicted"/>
<dbReference type="AlphaFoldDB" id="A0A2W5V3Z9"/>
<dbReference type="SUPFAM" id="SSF49452">
    <property type="entry name" value="Starch-binding domain-like"/>
    <property type="match status" value="1"/>
</dbReference>
<reference evidence="2 3" key="1">
    <citation type="submission" date="2017-08" db="EMBL/GenBank/DDBJ databases">
        <title>Infants hospitalized years apart are colonized by the same room-sourced microbial strains.</title>
        <authorList>
            <person name="Brooks B."/>
            <person name="Olm M.R."/>
            <person name="Firek B.A."/>
            <person name="Baker R."/>
            <person name="Thomas B.C."/>
            <person name="Morowitz M.J."/>
            <person name="Banfield J.F."/>
        </authorList>
    </citation>
    <scope>NUCLEOTIDE SEQUENCE [LARGE SCALE GENOMIC DNA]</scope>
    <source>
        <strain evidence="2">S2_003_000_R2_14</strain>
    </source>
</reference>
<dbReference type="InterPro" id="IPR013784">
    <property type="entry name" value="Carb-bd-like_fold"/>
</dbReference>
<feature type="signal peptide" evidence="1">
    <location>
        <begin position="1"/>
        <end position="19"/>
    </location>
</feature>
<dbReference type="GO" id="GO:0030246">
    <property type="term" value="F:carbohydrate binding"/>
    <property type="evidence" value="ECO:0007669"/>
    <property type="project" value="InterPro"/>
</dbReference>
<evidence type="ECO:0008006" key="4">
    <source>
        <dbReference type="Google" id="ProtNLM"/>
    </source>
</evidence>
<dbReference type="Proteomes" id="UP000249061">
    <property type="component" value="Unassembled WGS sequence"/>
</dbReference>
<dbReference type="PROSITE" id="PS51257">
    <property type="entry name" value="PROKAR_LIPOPROTEIN"/>
    <property type="match status" value="1"/>
</dbReference>
<organism evidence="2 3">
    <name type="scientific">Archangium gephyra</name>
    <dbReference type="NCBI Taxonomy" id="48"/>
    <lineage>
        <taxon>Bacteria</taxon>
        <taxon>Pseudomonadati</taxon>
        <taxon>Myxococcota</taxon>
        <taxon>Myxococcia</taxon>
        <taxon>Myxococcales</taxon>
        <taxon>Cystobacterineae</taxon>
        <taxon>Archangiaceae</taxon>
        <taxon>Archangium</taxon>
    </lineage>
</organism>
<accession>A0A2W5V3Z9</accession>
<evidence type="ECO:0000256" key="1">
    <source>
        <dbReference type="SAM" id="SignalP"/>
    </source>
</evidence>
<keyword evidence="1" id="KW-0732">Signal</keyword>
<evidence type="ECO:0000313" key="2">
    <source>
        <dbReference type="EMBL" id="PZR16088.1"/>
    </source>
</evidence>
<sequence length="563" mass="59325">MKRVTVVLMGLLASCGMRAEFTPACQSDDQCPTGQLCFAEGCGDPGVGVAVEVSGGTLTTHPVQDFSIADGSLTKAQDFDLGVPLSVNGEFLREKTSFPNPADRSTYSEAVTVRAVGKSVVLPGITRTVETRFERPERGYYELKLPSGEFTLSAVALDRSVPPVTLGATVQPGKMPASASFVFPAVDAAPALTGQLIKTTDPTLLPPEPVLLSASFPIDLQVLDVATNQPLSQRFSISRDGYFSLAVSPDARNRSELILVASPRDTGVPVPTKRFSLSTPLPTAISLEYGNFGEAGNVTGTIVDSQGVAVGDAQVLLDGTVKGDGSFRTRIAVTDADGHFTLNTLPSRGEGTFTLYVAPSRSSRAAATRVAATVKVENGVATLTPSTVKLDDRLIVRGRVLRPGSTLGAGGVAVRATVQNVTSANTVEPSPLALEPAETMTDADGNFTLPLDEGVWRFEYYPGEQAPLSSRLLTIKADRDDTGVPLPELTLRDVQLSHGRTVTGVVTATTGLRTGQAVPFAQLRFFRVTKVEGKDTSILLGTAVADERGMYRVVLPAVSTTAQ</sequence>
<protein>
    <recommendedName>
        <fullName evidence="4">Carboxypeptidase regulatory-like domain-containing protein</fullName>
    </recommendedName>
</protein>
<dbReference type="EMBL" id="QFQP01000004">
    <property type="protein sequence ID" value="PZR16088.1"/>
    <property type="molecule type" value="Genomic_DNA"/>
</dbReference>
<feature type="chain" id="PRO_5016088487" description="Carboxypeptidase regulatory-like domain-containing protein" evidence="1">
    <location>
        <begin position="20"/>
        <end position="563"/>
    </location>
</feature>
<gene>
    <name evidence="2" type="ORF">DI536_07280</name>
</gene>
<dbReference type="Gene3D" id="2.60.40.1120">
    <property type="entry name" value="Carboxypeptidase-like, regulatory domain"/>
    <property type="match status" value="1"/>
</dbReference>
<name>A0A2W5V3Z9_9BACT</name>
<comment type="caution">
    <text evidence="2">The sequence shown here is derived from an EMBL/GenBank/DDBJ whole genome shotgun (WGS) entry which is preliminary data.</text>
</comment>